<keyword evidence="2" id="KW-1185">Reference proteome</keyword>
<gene>
    <name evidence="1" type="primary">TBLA0D02820</name>
    <name evidence="1" type="ORF">TBLA_0D02820</name>
</gene>
<dbReference type="GeneID" id="14495819"/>
<dbReference type="KEGG" id="tbl:TBLA_0D02820"/>
<dbReference type="InParanoid" id="I2H331"/>
<proteinExistence type="predicted"/>
<dbReference type="EMBL" id="HE806319">
    <property type="protein sequence ID" value="CCH60783.1"/>
    <property type="molecule type" value="Genomic_DNA"/>
</dbReference>
<sequence length="445" mass="51334">MIERENQNLILQKFSDTIFTTNDAKISIPLAEQTRLEELNSQDQKSEINKGDKNDILKKVDTTSKYSCESLQYAYKCSNDTYLKYNLDALPKLKADGSNYLIWKKSVAIICETNPFLTIAFNENKVDYNNANEVAICMIFKNLFTTGIRNSLEDVQVRESLYDLNCTDILKTISDIYKTKDDEIRQKTHELEEAQNNSLKKEFDDTFILLNYFGDEDLMQKKGEVFLQNLDKAYEKYSKLLIPVCLFGFLLTIKTHDGSIPVSSEKFKLHLMKTIKQTSLKENIEPLENIKSLLSLFREFNSNSDNYKDDMKDAATSNLSKENALDNSALAKSLKVSDEPKENTEINNSQLCMVQEERGLCPENKEVYPEVAKRIYSTKTVDRYIKALKANKKSFHVSISGNFTRSQIVKLFMENRICPICGMYPLNLEQSLCYSSKDRKHHEFI</sequence>
<evidence type="ECO:0000313" key="1">
    <source>
        <dbReference type="EMBL" id="CCH60783.1"/>
    </source>
</evidence>
<dbReference type="OMA" id="FMENRIC"/>
<dbReference type="Proteomes" id="UP000002866">
    <property type="component" value="Chromosome 4"/>
</dbReference>
<evidence type="ECO:0000313" key="2">
    <source>
        <dbReference type="Proteomes" id="UP000002866"/>
    </source>
</evidence>
<protein>
    <submittedName>
        <fullName evidence="1">Uncharacterized protein</fullName>
    </submittedName>
</protein>
<accession>I2H331</accession>
<organism evidence="1 2">
    <name type="scientific">Henningerozyma blattae (strain ATCC 34711 / CBS 6284 / DSM 70876 / NBRC 10599 / NRRL Y-10934 / UCD 77-7)</name>
    <name type="common">Yeast</name>
    <name type="synonym">Tetrapisispora blattae</name>
    <dbReference type="NCBI Taxonomy" id="1071380"/>
    <lineage>
        <taxon>Eukaryota</taxon>
        <taxon>Fungi</taxon>
        <taxon>Dikarya</taxon>
        <taxon>Ascomycota</taxon>
        <taxon>Saccharomycotina</taxon>
        <taxon>Saccharomycetes</taxon>
        <taxon>Saccharomycetales</taxon>
        <taxon>Saccharomycetaceae</taxon>
        <taxon>Henningerozyma</taxon>
    </lineage>
</organism>
<dbReference type="AlphaFoldDB" id="I2H331"/>
<dbReference type="HOGENOM" id="CLU_615650_0_0_1"/>
<dbReference type="RefSeq" id="XP_004180302.1">
    <property type="nucleotide sequence ID" value="XM_004180254.1"/>
</dbReference>
<name>I2H331_HENB6</name>
<reference evidence="1 2" key="1">
    <citation type="journal article" date="2011" name="Proc. Natl. Acad. Sci. U.S.A.">
        <title>Evolutionary erosion of yeast sex chromosomes by mating-type switching accidents.</title>
        <authorList>
            <person name="Gordon J.L."/>
            <person name="Armisen D."/>
            <person name="Proux-Wera E."/>
            <person name="Oheigeartaigh S.S."/>
            <person name="Byrne K.P."/>
            <person name="Wolfe K.H."/>
        </authorList>
    </citation>
    <scope>NUCLEOTIDE SEQUENCE [LARGE SCALE GENOMIC DNA]</scope>
    <source>
        <strain evidence="2">ATCC 34711 / CBS 6284 / DSM 70876 / NBRC 10599 / NRRL Y-10934 / UCD 77-7</strain>
    </source>
</reference>